<feature type="domain" description="Aspartate dehydrogenase" evidence="7">
    <location>
        <begin position="175"/>
        <end position="262"/>
    </location>
</feature>
<sequence>MHLGLIGNGNIARGVLAGLSEPGAPRVERITIQVLPGQADAALKALPADLRAAFDEIKIVDTLDGLLAASPELVAECAGQAAVRETVPALLRAGIDTIVVSIGALSDAALHHDLCDSAVDGGAKLILPPGAVGGIDIINALRIGGDIVLRYSGTKPPGAWTGTPAEERLELATMDRAATFFTGTARDASAQYPKNANVAATLALAGAGFEATAVDLVADPAAPGNVHEFTAEAETATVTVRIVNRPSAGNAKTSQVTIYSVLRAIRNQTGPLVI</sequence>
<dbReference type="PANTHER" id="PTHR31873">
    <property type="entry name" value="L-ASPARTATE DEHYDROGENASE-RELATED"/>
    <property type="match status" value="1"/>
</dbReference>
<dbReference type="STRING" id="1685379.AVO45_18750"/>
<dbReference type="InterPro" id="IPR036291">
    <property type="entry name" value="NAD(P)-bd_dom_sf"/>
</dbReference>
<evidence type="ECO:0000256" key="3">
    <source>
        <dbReference type="ARBA" id="ARBA00022857"/>
    </source>
</evidence>
<dbReference type="Pfam" id="PF01958">
    <property type="entry name" value="Asp_DH_C"/>
    <property type="match status" value="1"/>
</dbReference>
<evidence type="ECO:0000259" key="8">
    <source>
        <dbReference type="Pfam" id="PF03447"/>
    </source>
</evidence>
<feature type="active site" evidence="6">
    <location>
        <position position="227"/>
    </location>
</feature>
<comment type="catalytic activity">
    <reaction evidence="6">
        <text>L-aspartate + NAD(+) + H2O = oxaloacetate + NH4(+) + NADH + H(+)</text>
        <dbReference type="Rhea" id="RHEA:11788"/>
        <dbReference type="ChEBI" id="CHEBI:15377"/>
        <dbReference type="ChEBI" id="CHEBI:15378"/>
        <dbReference type="ChEBI" id="CHEBI:16452"/>
        <dbReference type="ChEBI" id="CHEBI:28938"/>
        <dbReference type="ChEBI" id="CHEBI:29991"/>
        <dbReference type="ChEBI" id="CHEBI:57540"/>
        <dbReference type="ChEBI" id="CHEBI:57945"/>
        <dbReference type="EC" id="1.4.1.21"/>
    </reaction>
</comment>
<name>A0A0X3U7M7_9RHOB</name>
<accession>A0A0X3U7M7</accession>
<dbReference type="EMBL" id="LQBQ01000008">
    <property type="protein sequence ID" value="KUJ82716.1"/>
    <property type="molecule type" value="Genomic_DNA"/>
</dbReference>
<comment type="pathway">
    <text evidence="6">Cofactor biosynthesis; NAD(+) biosynthesis; iminoaspartate from L-aspartate (dehydrogenase route): step 1/1.</text>
</comment>
<keyword evidence="3 6" id="KW-0521">NADP</keyword>
<keyword evidence="10" id="KW-1185">Reference proteome</keyword>
<evidence type="ECO:0000256" key="4">
    <source>
        <dbReference type="ARBA" id="ARBA00023002"/>
    </source>
</evidence>
<dbReference type="HAMAP" id="MF_01265">
    <property type="entry name" value="NadX"/>
    <property type="match status" value="1"/>
</dbReference>
<keyword evidence="2 6" id="KW-0662">Pyridine nucleotide biosynthesis</keyword>
<proteinExistence type="inferred from homology"/>
<evidence type="ECO:0000256" key="5">
    <source>
        <dbReference type="ARBA" id="ARBA00023027"/>
    </source>
</evidence>
<dbReference type="GO" id="GO:0009435">
    <property type="term" value="P:NAD+ biosynthetic process"/>
    <property type="evidence" value="ECO:0007669"/>
    <property type="project" value="UniProtKB-UniRule"/>
</dbReference>
<dbReference type="UniPathway" id="UPA00253">
    <property type="reaction ID" value="UER00456"/>
</dbReference>
<keyword evidence="5 6" id="KW-0520">NAD</keyword>
<evidence type="ECO:0000313" key="9">
    <source>
        <dbReference type="EMBL" id="KUJ82716.1"/>
    </source>
</evidence>
<dbReference type="Gene3D" id="3.30.360.10">
    <property type="entry name" value="Dihydrodipicolinate Reductase, domain 2"/>
    <property type="match status" value="1"/>
</dbReference>
<dbReference type="RefSeq" id="WP_068345302.1">
    <property type="nucleotide sequence ID" value="NZ_LQBQ01000008.1"/>
</dbReference>
<dbReference type="PIRSF" id="PIRSF005227">
    <property type="entry name" value="Asp_dh_NAD_syn"/>
    <property type="match status" value="1"/>
</dbReference>
<comment type="catalytic activity">
    <reaction evidence="6">
        <text>L-aspartate + NADP(+) + H2O = oxaloacetate + NH4(+) + NADPH + H(+)</text>
        <dbReference type="Rhea" id="RHEA:11784"/>
        <dbReference type="ChEBI" id="CHEBI:15377"/>
        <dbReference type="ChEBI" id="CHEBI:15378"/>
        <dbReference type="ChEBI" id="CHEBI:16452"/>
        <dbReference type="ChEBI" id="CHEBI:28938"/>
        <dbReference type="ChEBI" id="CHEBI:29991"/>
        <dbReference type="ChEBI" id="CHEBI:57783"/>
        <dbReference type="ChEBI" id="CHEBI:58349"/>
        <dbReference type="EC" id="1.4.1.21"/>
    </reaction>
</comment>
<dbReference type="NCBIfam" id="NF009828">
    <property type="entry name" value="PRK13303.1-3"/>
    <property type="match status" value="1"/>
</dbReference>
<comment type="caution">
    <text evidence="9">The sequence shown here is derived from an EMBL/GenBank/DDBJ whole genome shotgun (WGS) entry which is preliminary data.</text>
</comment>
<dbReference type="InterPro" id="IPR005106">
    <property type="entry name" value="Asp/hSer_DH_NAD-bd"/>
</dbReference>
<dbReference type="GO" id="GO:0050661">
    <property type="term" value="F:NADP binding"/>
    <property type="evidence" value="ECO:0007669"/>
    <property type="project" value="UniProtKB-UniRule"/>
</dbReference>
<evidence type="ECO:0000259" key="7">
    <source>
        <dbReference type="Pfam" id="PF01958"/>
    </source>
</evidence>
<feature type="domain" description="Aspartate/homoserine dehydrogenase NAD-binding" evidence="8">
    <location>
        <begin position="7"/>
        <end position="128"/>
    </location>
</feature>
<feature type="binding site" evidence="6">
    <location>
        <position position="131"/>
    </location>
    <ligand>
        <name>NAD(+)</name>
        <dbReference type="ChEBI" id="CHEBI:57540"/>
    </ligand>
</feature>
<evidence type="ECO:0000313" key="10">
    <source>
        <dbReference type="Proteomes" id="UP000053791"/>
    </source>
</evidence>
<gene>
    <name evidence="6" type="primary">nadX</name>
    <name evidence="9" type="ORF">AVO45_18750</name>
</gene>
<dbReference type="SUPFAM" id="SSF51735">
    <property type="entry name" value="NAD(P)-binding Rossmann-fold domains"/>
    <property type="match status" value="1"/>
</dbReference>
<evidence type="ECO:0000256" key="2">
    <source>
        <dbReference type="ARBA" id="ARBA00022642"/>
    </source>
</evidence>
<dbReference type="Proteomes" id="UP000053791">
    <property type="component" value="Unassembled WGS sequence"/>
</dbReference>
<keyword evidence="4 6" id="KW-0560">Oxidoreductase</keyword>
<evidence type="ECO:0000256" key="1">
    <source>
        <dbReference type="ARBA" id="ARBA00008331"/>
    </source>
</evidence>
<dbReference type="Gene3D" id="3.40.50.720">
    <property type="entry name" value="NAD(P)-binding Rossmann-like Domain"/>
    <property type="match status" value="1"/>
</dbReference>
<reference evidence="10" key="1">
    <citation type="submission" date="2015-12" db="EMBL/GenBank/DDBJ databases">
        <authorList>
            <person name="Zhang G."/>
            <person name="Stingl U."/>
        </authorList>
    </citation>
    <scope>NUCLEOTIDE SEQUENCE [LARGE SCALE GENOMIC DNA]</scope>
    <source>
        <strain evidence="10">ZGT118</strain>
    </source>
</reference>
<dbReference type="InterPro" id="IPR020626">
    <property type="entry name" value="Asp_DH_prok"/>
</dbReference>
<dbReference type="GO" id="GO:0051287">
    <property type="term" value="F:NAD binding"/>
    <property type="evidence" value="ECO:0007669"/>
    <property type="project" value="UniProtKB-UniRule"/>
</dbReference>
<dbReference type="Pfam" id="PF03447">
    <property type="entry name" value="NAD_binding_3"/>
    <property type="match status" value="1"/>
</dbReference>
<dbReference type="GO" id="GO:0016639">
    <property type="term" value="F:oxidoreductase activity, acting on the CH-NH2 group of donors, NAD or NADP as acceptor"/>
    <property type="evidence" value="ECO:0007669"/>
    <property type="project" value="UniProtKB-UniRule"/>
</dbReference>
<protein>
    <recommendedName>
        <fullName evidence="6">L-aspartate dehydrogenase</fullName>
        <ecNumber evidence="6">1.4.1.21</ecNumber>
    </recommendedName>
</protein>
<evidence type="ECO:0000256" key="6">
    <source>
        <dbReference type="HAMAP-Rule" id="MF_01265"/>
    </source>
</evidence>
<comment type="function">
    <text evidence="6">Specifically catalyzes the NAD or NADP-dependent dehydrogenation of L-aspartate to iminoaspartate.</text>
</comment>
<dbReference type="InterPro" id="IPR011182">
    <property type="entry name" value="L-Asp_DH"/>
</dbReference>
<dbReference type="AlphaFoldDB" id="A0A0X3U7M7"/>
<feature type="binding site" evidence="6">
    <location>
        <position position="197"/>
    </location>
    <ligand>
        <name>NAD(+)</name>
        <dbReference type="ChEBI" id="CHEBI:57540"/>
    </ligand>
</feature>
<dbReference type="OrthoDB" id="8456681at2"/>
<dbReference type="SUPFAM" id="SSF55347">
    <property type="entry name" value="Glyceraldehyde-3-phosphate dehydrogenase-like, C-terminal domain"/>
    <property type="match status" value="1"/>
</dbReference>
<comment type="miscellaneous">
    <text evidence="6">The iminoaspartate product is unstable in aqueous solution and can decompose to oxaloacetate and ammonia.</text>
</comment>
<dbReference type="InterPro" id="IPR002811">
    <property type="entry name" value="Asp_DH"/>
</dbReference>
<organism evidence="9 10">
    <name type="scientific">Ruegeria marisrubri</name>
    <dbReference type="NCBI Taxonomy" id="1685379"/>
    <lineage>
        <taxon>Bacteria</taxon>
        <taxon>Pseudomonadati</taxon>
        <taxon>Pseudomonadota</taxon>
        <taxon>Alphaproteobacteria</taxon>
        <taxon>Rhodobacterales</taxon>
        <taxon>Roseobacteraceae</taxon>
        <taxon>Ruegeria</taxon>
    </lineage>
</organism>
<dbReference type="PANTHER" id="PTHR31873:SF6">
    <property type="entry name" value="ASPARTATE DEHYDROGENASE DOMAIN-CONTAINING PROTEIN"/>
    <property type="match status" value="1"/>
</dbReference>
<comment type="similarity">
    <text evidence="1 6">Belongs to the L-aspartate dehydrogenase family.</text>
</comment>
<dbReference type="EC" id="1.4.1.21" evidence="6"/>
<dbReference type="GO" id="GO:0033735">
    <property type="term" value="F:aspartate dehydrogenase [NAD(P)+] activity"/>
    <property type="evidence" value="ECO:0007669"/>
    <property type="project" value="UniProtKB-EC"/>
</dbReference>